<dbReference type="InterPro" id="IPR011992">
    <property type="entry name" value="EF-hand-dom_pair"/>
</dbReference>
<dbReference type="AlphaFoldDB" id="A0A6A1W8F8"/>
<dbReference type="Proteomes" id="UP000516437">
    <property type="component" value="Chromosome 3"/>
</dbReference>
<dbReference type="SMART" id="SM00054">
    <property type="entry name" value="EFh"/>
    <property type="match status" value="2"/>
</dbReference>
<keyword evidence="1" id="KW-0106">Calcium</keyword>
<dbReference type="PROSITE" id="PS00018">
    <property type="entry name" value="EF_HAND_1"/>
    <property type="match status" value="1"/>
</dbReference>
<keyword evidence="5" id="KW-1185">Reference proteome</keyword>
<sequence>MLTSIFKKHDANGDGKLSWDEVQAAFKELGATWPWFRTEQGFRHADTDENGDINIEEELNLLVNYALKCNYTTKES</sequence>
<evidence type="ECO:0000313" key="3">
    <source>
        <dbReference type="EMBL" id="KAB1220346.1"/>
    </source>
</evidence>
<evidence type="ECO:0000313" key="5">
    <source>
        <dbReference type="Proteomes" id="UP000516437"/>
    </source>
</evidence>
<dbReference type="SUPFAM" id="SSF47473">
    <property type="entry name" value="EF-hand"/>
    <property type="match status" value="1"/>
</dbReference>
<reference evidence="4" key="1">
    <citation type="submission" date="2018-07" db="EMBL/GenBank/DDBJ databases">
        <authorList>
            <person name="Gao Z.-S."/>
            <person name="Jia H.-M."/>
            <person name="Jia H.-J."/>
            <person name="Cai Q.-L."/>
            <person name="Wang Y."/>
            <person name="Zhao H.-B."/>
        </authorList>
    </citation>
    <scope>NUCLEOTIDE SEQUENCE</scope>
    <source>
        <tissue evidence="4">Leaves</tissue>
    </source>
</reference>
<evidence type="ECO:0000313" key="4">
    <source>
        <dbReference type="EMBL" id="KAB1220347.1"/>
    </source>
</evidence>
<dbReference type="Pfam" id="PF13405">
    <property type="entry name" value="EF-hand_6"/>
    <property type="match status" value="1"/>
</dbReference>
<evidence type="ECO:0000256" key="1">
    <source>
        <dbReference type="ARBA" id="ARBA00022837"/>
    </source>
</evidence>
<comment type="caution">
    <text evidence="4">The sequence shown here is derived from an EMBL/GenBank/DDBJ whole genome shotgun (WGS) entry which is preliminary data.</text>
</comment>
<evidence type="ECO:0000259" key="2">
    <source>
        <dbReference type="PROSITE" id="PS50222"/>
    </source>
</evidence>
<accession>A0A6A1W8F8</accession>
<dbReference type="PROSITE" id="PS50222">
    <property type="entry name" value="EF_HAND_2"/>
    <property type="match status" value="1"/>
</dbReference>
<proteinExistence type="predicted"/>
<dbReference type="GO" id="GO:0005509">
    <property type="term" value="F:calcium ion binding"/>
    <property type="evidence" value="ECO:0007669"/>
    <property type="project" value="InterPro"/>
</dbReference>
<gene>
    <name evidence="3" type="ORF">CJ030_MR3G009806</name>
    <name evidence="4" type="ORF">CJ030_MR3G009807</name>
</gene>
<dbReference type="Gene3D" id="1.10.238.10">
    <property type="entry name" value="EF-hand"/>
    <property type="match status" value="1"/>
</dbReference>
<protein>
    <recommendedName>
        <fullName evidence="2">EF-hand domain-containing protein</fullName>
    </recommendedName>
</protein>
<dbReference type="InterPro" id="IPR002048">
    <property type="entry name" value="EF_hand_dom"/>
</dbReference>
<dbReference type="InterPro" id="IPR018247">
    <property type="entry name" value="EF_Hand_1_Ca_BS"/>
</dbReference>
<name>A0A6A1W8F8_9ROSI</name>
<organism evidence="4 5">
    <name type="scientific">Morella rubra</name>
    <name type="common">Chinese bayberry</name>
    <dbReference type="NCBI Taxonomy" id="262757"/>
    <lineage>
        <taxon>Eukaryota</taxon>
        <taxon>Viridiplantae</taxon>
        <taxon>Streptophyta</taxon>
        <taxon>Embryophyta</taxon>
        <taxon>Tracheophyta</taxon>
        <taxon>Spermatophyta</taxon>
        <taxon>Magnoliopsida</taxon>
        <taxon>eudicotyledons</taxon>
        <taxon>Gunneridae</taxon>
        <taxon>Pentapetalae</taxon>
        <taxon>rosids</taxon>
        <taxon>fabids</taxon>
        <taxon>Fagales</taxon>
        <taxon>Myricaceae</taxon>
        <taxon>Morella</taxon>
    </lineage>
</organism>
<feature type="domain" description="EF-hand" evidence="2">
    <location>
        <begin position="1"/>
        <end position="32"/>
    </location>
</feature>
<dbReference type="CDD" id="cd00051">
    <property type="entry name" value="EFh"/>
    <property type="match status" value="1"/>
</dbReference>
<dbReference type="EMBL" id="RXIC02000021">
    <property type="protein sequence ID" value="KAB1220347.1"/>
    <property type="molecule type" value="Genomic_DNA"/>
</dbReference>
<dbReference type="OrthoDB" id="26525at2759"/>
<dbReference type="EMBL" id="RXIC02000021">
    <property type="protein sequence ID" value="KAB1220346.1"/>
    <property type="molecule type" value="Genomic_DNA"/>
</dbReference>
<reference evidence="4 5" key="2">
    <citation type="journal article" date="2019" name="Plant Biotechnol. J.">
        <title>The red bayberry genome and genetic basis of sex determination.</title>
        <authorList>
            <person name="Jia H.M."/>
            <person name="Jia H.J."/>
            <person name="Cai Q.L."/>
            <person name="Wang Y."/>
            <person name="Zhao H.B."/>
            <person name="Yang W.F."/>
            <person name="Wang G.Y."/>
            <person name="Li Y.H."/>
            <person name="Zhan D.L."/>
            <person name="Shen Y.T."/>
            <person name="Niu Q.F."/>
            <person name="Chang L."/>
            <person name="Qiu J."/>
            <person name="Zhao L."/>
            <person name="Xie H.B."/>
            <person name="Fu W.Y."/>
            <person name="Jin J."/>
            <person name="Li X.W."/>
            <person name="Jiao Y."/>
            <person name="Zhou C.C."/>
            <person name="Tu T."/>
            <person name="Chai C.Y."/>
            <person name="Gao J.L."/>
            <person name="Fan L.J."/>
            <person name="van de Weg E."/>
            <person name="Wang J.Y."/>
            <person name="Gao Z.S."/>
        </authorList>
    </citation>
    <scope>NUCLEOTIDE SEQUENCE [LARGE SCALE GENOMIC DNA]</scope>
    <source>
        <tissue evidence="4">Leaves</tissue>
    </source>
</reference>
<reference evidence="4" key="3">
    <citation type="submission" date="2019-09" db="EMBL/GenBank/DDBJ databases">
        <authorList>
            <person name="Gao Z."/>
        </authorList>
    </citation>
    <scope>NUCLEOTIDE SEQUENCE</scope>
    <source>
        <tissue evidence="4">Leaves</tissue>
    </source>
</reference>